<evidence type="ECO:0000256" key="10">
    <source>
        <dbReference type="SAM" id="Phobius"/>
    </source>
</evidence>
<keyword evidence="9 10" id="KW-0472">Membrane</keyword>
<gene>
    <name evidence="12" type="ORF">FPZ24_09340</name>
</gene>
<evidence type="ECO:0000256" key="8">
    <source>
        <dbReference type="ARBA" id="ARBA00022989"/>
    </source>
</evidence>
<evidence type="ECO:0000256" key="2">
    <source>
        <dbReference type="ARBA" id="ARBA00006555"/>
    </source>
</evidence>
<organism evidence="12 13">
    <name type="scientific">Sphingomonas panacisoli</name>
    <dbReference type="NCBI Taxonomy" id="1813879"/>
    <lineage>
        <taxon>Bacteria</taxon>
        <taxon>Pseudomonadati</taxon>
        <taxon>Pseudomonadota</taxon>
        <taxon>Alphaproteobacteria</taxon>
        <taxon>Sphingomonadales</taxon>
        <taxon>Sphingomonadaceae</taxon>
        <taxon>Sphingomonas</taxon>
    </lineage>
</organism>
<evidence type="ECO:0000313" key="13">
    <source>
        <dbReference type="Proteomes" id="UP000315673"/>
    </source>
</evidence>
<reference evidence="12 13" key="1">
    <citation type="submission" date="2019-07" db="EMBL/GenBank/DDBJ databases">
        <title>Full genome sequence of Sphingomonas sp. 4R-6-7(HKS19).</title>
        <authorList>
            <person name="Im W.-T."/>
        </authorList>
    </citation>
    <scope>NUCLEOTIDE SEQUENCE [LARGE SCALE GENOMIC DNA]</scope>
    <source>
        <strain evidence="12 13">HKS19</strain>
    </source>
</reference>
<dbReference type="InterPro" id="IPR037682">
    <property type="entry name" value="TonB_C"/>
</dbReference>
<dbReference type="NCBIfam" id="TIGR01352">
    <property type="entry name" value="tonB_Cterm"/>
    <property type="match status" value="1"/>
</dbReference>
<dbReference type="AlphaFoldDB" id="A0A5B8LIK4"/>
<keyword evidence="3" id="KW-0813">Transport</keyword>
<dbReference type="KEGG" id="spai:FPZ24_09340"/>
<dbReference type="GO" id="GO:0015031">
    <property type="term" value="P:protein transport"/>
    <property type="evidence" value="ECO:0007669"/>
    <property type="project" value="UniProtKB-KW"/>
</dbReference>
<dbReference type="Gene3D" id="3.30.1150.10">
    <property type="match status" value="1"/>
</dbReference>
<dbReference type="EMBL" id="CP042306">
    <property type="protein sequence ID" value="QDZ07669.1"/>
    <property type="molecule type" value="Genomic_DNA"/>
</dbReference>
<dbReference type="PANTHER" id="PTHR33446">
    <property type="entry name" value="PROTEIN TONB-RELATED"/>
    <property type="match status" value="1"/>
</dbReference>
<dbReference type="GO" id="GO:0055085">
    <property type="term" value="P:transmembrane transport"/>
    <property type="evidence" value="ECO:0007669"/>
    <property type="project" value="InterPro"/>
</dbReference>
<keyword evidence="13" id="KW-1185">Reference proteome</keyword>
<keyword evidence="7" id="KW-0653">Protein transport</keyword>
<keyword evidence="6 10" id="KW-0812">Transmembrane</keyword>
<dbReference type="Pfam" id="PF03544">
    <property type="entry name" value="TonB_C"/>
    <property type="match status" value="1"/>
</dbReference>
<evidence type="ECO:0000313" key="12">
    <source>
        <dbReference type="EMBL" id="QDZ07669.1"/>
    </source>
</evidence>
<keyword evidence="5" id="KW-0997">Cell inner membrane</keyword>
<feature type="domain" description="TonB C-terminal" evidence="11">
    <location>
        <begin position="53"/>
        <end position="145"/>
    </location>
</feature>
<evidence type="ECO:0000256" key="9">
    <source>
        <dbReference type="ARBA" id="ARBA00023136"/>
    </source>
</evidence>
<evidence type="ECO:0000256" key="4">
    <source>
        <dbReference type="ARBA" id="ARBA00022475"/>
    </source>
</evidence>
<evidence type="ECO:0000256" key="7">
    <source>
        <dbReference type="ARBA" id="ARBA00022927"/>
    </source>
</evidence>
<accession>A0A5B8LIK4</accession>
<keyword evidence="8 10" id="KW-1133">Transmembrane helix</keyword>
<protein>
    <submittedName>
        <fullName evidence="12">Energy transducer TonB</fullName>
    </submittedName>
</protein>
<proteinExistence type="inferred from homology"/>
<dbReference type="GO" id="GO:0005886">
    <property type="term" value="C:plasma membrane"/>
    <property type="evidence" value="ECO:0007669"/>
    <property type="project" value="UniProtKB-SubCell"/>
</dbReference>
<comment type="similarity">
    <text evidence="2">Belongs to the TonB family.</text>
</comment>
<dbReference type="Proteomes" id="UP000315673">
    <property type="component" value="Chromosome"/>
</dbReference>
<keyword evidence="4" id="KW-1003">Cell membrane</keyword>
<evidence type="ECO:0000256" key="3">
    <source>
        <dbReference type="ARBA" id="ARBA00022448"/>
    </source>
</evidence>
<dbReference type="InterPro" id="IPR006260">
    <property type="entry name" value="TonB/TolA_C"/>
</dbReference>
<sequence length="225" mass="23269">MVTQCAGSVSPLRQEGVVHISIGSVSTAIMIAAGFVALAVPSVAMAQEATASAHPKGDLGSWFPMNIYPPEAKRKGEQGRVVAELAVDKFGNATACKIVQSSGSMSLDARTCELALANARFVPALDTSGKPVASTFTLPGVRWVLNDVFTVDLSTGGTSSIISNFEIDVDPQGNGVACRPVGVTQGLGGCADFKPGKRVTAPLIRNNKPVAGTVTIITTMRVDPK</sequence>
<dbReference type="InterPro" id="IPR051045">
    <property type="entry name" value="TonB-dependent_transducer"/>
</dbReference>
<evidence type="ECO:0000256" key="1">
    <source>
        <dbReference type="ARBA" id="ARBA00004383"/>
    </source>
</evidence>
<dbReference type="PROSITE" id="PS52015">
    <property type="entry name" value="TONB_CTD"/>
    <property type="match status" value="1"/>
</dbReference>
<evidence type="ECO:0000256" key="6">
    <source>
        <dbReference type="ARBA" id="ARBA00022692"/>
    </source>
</evidence>
<evidence type="ECO:0000256" key="5">
    <source>
        <dbReference type="ARBA" id="ARBA00022519"/>
    </source>
</evidence>
<dbReference type="OrthoDB" id="7575760at2"/>
<feature type="transmembrane region" description="Helical" evidence="10">
    <location>
        <begin position="20"/>
        <end position="40"/>
    </location>
</feature>
<name>A0A5B8LIK4_9SPHN</name>
<evidence type="ECO:0000259" key="11">
    <source>
        <dbReference type="PROSITE" id="PS52015"/>
    </source>
</evidence>
<comment type="subcellular location">
    <subcellularLocation>
        <location evidence="1">Cell inner membrane</location>
        <topology evidence="1">Single-pass membrane protein</topology>
        <orientation evidence="1">Periplasmic side</orientation>
    </subcellularLocation>
</comment>
<dbReference type="SUPFAM" id="SSF74653">
    <property type="entry name" value="TolA/TonB C-terminal domain"/>
    <property type="match status" value="1"/>
</dbReference>